<dbReference type="eggNOG" id="COG3843">
    <property type="taxonomic scope" value="Bacteria"/>
</dbReference>
<organism evidence="2 3">
    <name type="scientific">Chamaesiphon minutus (strain ATCC 27169 / PCC 6605)</name>
    <dbReference type="NCBI Taxonomy" id="1173020"/>
    <lineage>
        <taxon>Bacteria</taxon>
        <taxon>Bacillati</taxon>
        <taxon>Cyanobacteriota</taxon>
        <taxon>Cyanophyceae</taxon>
        <taxon>Gomontiellales</taxon>
        <taxon>Chamaesiphonaceae</taxon>
        <taxon>Chamaesiphon</taxon>
    </lineage>
</organism>
<dbReference type="Pfam" id="PF03432">
    <property type="entry name" value="Relaxase"/>
    <property type="match status" value="1"/>
</dbReference>
<feature type="domain" description="MobA/VirD2-like nuclease" evidence="1">
    <location>
        <begin position="18"/>
        <end position="153"/>
    </location>
</feature>
<gene>
    <name evidence="2" type="ORF">Cha6605_6256</name>
</gene>
<dbReference type="EMBL" id="CP003601">
    <property type="protein sequence ID" value="AFY97082.1"/>
    <property type="molecule type" value="Genomic_DNA"/>
</dbReference>
<sequence length="411" mass="46876">MTIANITKGKGFGGLMGYLLDPDKKPRIISSCVASSTPADLAREFRLVANLRPSVTKPVRHFSISFAPADGRVDDVIKEAVAFRVLDRLGYEDCQFIAIDHDRDDPGHDYAHDHDHIHVVTNAVTVLGEYVKDSFDRYKIQTILRELERDFGLQKITSSWELKHRKAQGLHLNTDIARLVATSLQDCPNLQTWLDRLAESDIDVRFNLSDRDCIKGVTFLKDDRVYKGVDIGSKWSVVSQRVPITDLDLALMQATNIKSQEKPVRLSMLDREMFDRAVEMAVLKLGRGRKFKNSRADIKLEGDILTVMRMRPHRLMLKATQTKDGKWEPVGLPHIERTDVEQLERFNGVESKKFETPLVRVASPLVNREALEEADEFIRIAAYVVSDLDSPEARLLQREQDEYFEEEGLSF</sequence>
<name>K9UPR6_CHAP6</name>
<keyword evidence="3" id="KW-1185">Reference proteome</keyword>
<dbReference type="InterPro" id="IPR005094">
    <property type="entry name" value="Endonuclease_MobA/VirD2"/>
</dbReference>
<evidence type="ECO:0000259" key="1">
    <source>
        <dbReference type="Pfam" id="PF03432"/>
    </source>
</evidence>
<accession>K9UPR6</accession>
<evidence type="ECO:0000313" key="3">
    <source>
        <dbReference type="Proteomes" id="UP000010366"/>
    </source>
</evidence>
<geneLocation type="plasmid" evidence="2 3">
    <name>pCHA6605.01</name>
</geneLocation>
<protein>
    <submittedName>
        <fullName evidence="2">Relaxase/mobilization nuclease</fullName>
    </submittedName>
</protein>
<proteinExistence type="predicted"/>
<dbReference type="AlphaFoldDB" id="K9UPR6"/>
<keyword evidence="2" id="KW-0614">Plasmid</keyword>
<dbReference type="KEGG" id="cmp:Cha6605_6256"/>
<dbReference type="RefSeq" id="WP_015328967.1">
    <property type="nucleotide sequence ID" value="NC_020053.1"/>
</dbReference>
<reference evidence="2 3" key="1">
    <citation type="submission" date="2012-05" db="EMBL/GenBank/DDBJ databases">
        <title>Noncontiguous Finished plasmid 1 of genome of Chamaesiphon sp. PCC 6605.</title>
        <authorList>
            <consortium name="US DOE Joint Genome Institute"/>
            <person name="Gugger M."/>
            <person name="Coursin T."/>
            <person name="Rippka R."/>
            <person name="Tandeau De Marsac N."/>
            <person name="Huntemann M."/>
            <person name="Wei C.-L."/>
            <person name="Han J."/>
            <person name="Detter J.C."/>
            <person name="Han C."/>
            <person name="Tapia R."/>
            <person name="Chen A."/>
            <person name="Kyrpides N."/>
            <person name="Mavromatis K."/>
            <person name="Markowitz V."/>
            <person name="Szeto E."/>
            <person name="Ivanova N."/>
            <person name="Pagani I."/>
            <person name="Pati A."/>
            <person name="Goodwin L."/>
            <person name="Nordberg H.P."/>
            <person name="Cantor M.N."/>
            <person name="Hua S.X."/>
            <person name="Woyke T."/>
            <person name="Kerfeld C.A."/>
        </authorList>
    </citation>
    <scope>NUCLEOTIDE SEQUENCE [LARGE SCALE GENOMIC DNA]</scope>
    <source>
        <strain evidence="3">ATCC 27169 / PCC 6605</strain>
        <plasmid evidence="3">Plasmid pCHA6605.01</plasmid>
    </source>
</reference>
<dbReference type="HOGENOM" id="CLU_668497_0_0_3"/>
<evidence type="ECO:0000313" key="2">
    <source>
        <dbReference type="EMBL" id="AFY97082.1"/>
    </source>
</evidence>
<dbReference type="OrthoDB" id="423968at2"/>
<dbReference type="Proteomes" id="UP000010366">
    <property type="component" value="Plasmid pCHA6605.01"/>
</dbReference>